<reference evidence="2" key="1">
    <citation type="submission" date="2016-10" db="EMBL/GenBank/DDBJ databases">
        <authorList>
            <person name="Varghese N."/>
            <person name="Submissions S."/>
        </authorList>
    </citation>
    <scope>NUCLEOTIDE SEQUENCE [LARGE SCALE GENOMIC DNA]</scope>
    <source>
        <strain evidence="2">DSM 27839</strain>
    </source>
</reference>
<dbReference type="Proteomes" id="UP000183400">
    <property type="component" value="Unassembled WGS sequence"/>
</dbReference>
<dbReference type="STRING" id="985054.SAMN05444358_101322"/>
<keyword evidence="2" id="KW-1185">Reference proteome</keyword>
<sequence length="155" mass="17487">MRENPLAPSSGLSTKWHIKNHDKLDKMKRFLLTIAAAFFAQTAAAENITYVCKMTKQDSHGWIAPEYAFKVDPESDSAKVADRPEWIETRFKNRGSKGYRMVWHKNARLSAGGNARVRYQAYLNPKGNVVKVRMSFANMNAANKPHGVGTCRVES</sequence>
<organism evidence="1 2">
    <name type="scientific">Ruegeria halocynthiae</name>
    <dbReference type="NCBI Taxonomy" id="985054"/>
    <lineage>
        <taxon>Bacteria</taxon>
        <taxon>Pseudomonadati</taxon>
        <taxon>Pseudomonadota</taxon>
        <taxon>Alphaproteobacteria</taxon>
        <taxon>Rhodobacterales</taxon>
        <taxon>Roseobacteraceae</taxon>
        <taxon>Ruegeria</taxon>
    </lineage>
</organism>
<dbReference type="RefSeq" id="WP_074733927.1">
    <property type="nucleotide sequence ID" value="NZ_FNNP01000001.1"/>
</dbReference>
<dbReference type="EMBL" id="FNNP01000001">
    <property type="protein sequence ID" value="SDW25154.1"/>
    <property type="molecule type" value="Genomic_DNA"/>
</dbReference>
<protein>
    <submittedName>
        <fullName evidence="1">Uncharacterized protein</fullName>
    </submittedName>
</protein>
<evidence type="ECO:0000313" key="2">
    <source>
        <dbReference type="Proteomes" id="UP000183400"/>
    </source>
</evidence>
<dbReference type="AlphaFoldDB" id="A0A1H2S220"/>
<proteinExistence type="predicted"/>
<evidence type="ECO:0000313" key="1">
    <source>
        <dbReference type="EMBL" id="SDW25154.1"/>
    </source>
</evidence>
<dbReference type="OrthoDB" id="7707681at2"/>
<gene>
    <name evidence="1" type="ORF">SAMN05444358_101322</name>
</gene>
<name>A0A1H2S220_9RHOB</name>
<accession>A0A1H2S220</accession>